<organism evidence="1 2">
    <name type="scientific">Cyphellophora attinorum</name>
    <dbReference type="NCBI Taxonomy" id="1664694"/>
    <lineage>
        <taxon>Eukaryota</taxon>
        <taxon>Fungi</taxon>
        <taxon>Dikarya</taxon>
        <taxon>Ascomycota</taxon>
        <taxon>Pezizomycotina</taxon>
        <taxon>Eurotiomycetes</taxon>
        <taxon>Chaetothyriomycetidae</taxon>
        <taxon>Chaetothyriales</taxon>
        <taxon>Cyphellophoraceae</taxon>
        <taxon>Cyphellophora</taxon>
    </lineage>
</organism>
<dbReference type="OrthoDB" id="10522923at2759"/>
<accession>A0A0N1NZL7</accession>
<protein>
    <submittedName>
        <fullName evidence="1">Uncharacterized protein</fullName>
    </submittedName>
</protein>
<gene>
    <name evidence="1" type="ORF">AB675_4255</name>
</gene>
<comment type="caution">
    <text evidence="1">The sequence shown here is derived from an EMBL/GenBank/DDBJ whole genome shotgun (WGS) entry which is preliminary data.</text>
</comment>
<reference evidence="1 2" key="1">
    <citation type="submission" date="2015-06" db="EMBL/GenBank/DDBJ databases">
        <title>Draft genome of the ant-associated black yeast Phialophora attae CBS 131958.</title>
        <authorList>
            <person name="Moreno L.F."/>
            <person name="Stielow B.J."/>
            <person name="de Hoog S."/>
            <person name="Vicente V.A."/>
            <person name="Weiss V.A."/>
            <person name="de Vries M."/>
            <person name="Cruz L.M."/>
            <person name="Souza E.M."/>
        </authorList>
    </citation>
    <scope>NUCLEOTIDE SEQUENCE [LARGE SCALE GENOMIC DNA]</scope>
    <source>
        <strain evidence="1 2">CBS 131958</strain>
    </source>
</reference>
<proteinExistence type="predicted"/>
<keyword evidence="2" id="KW-1185">Reference proteome</keyword>
<sequence length="301" mass="34508">MATCPEEPEGRGNLLRGVYERVMVKLNANSYIRPLTVAQRWQIRRDVWASSWFGALQFEGVVLLLWRCVFEEVLALTNTNLTEQRNAGLVLRRMWQHVVECRDIQDIMGENFVPDVIFKRKTNSTEGRKQYLPNNSKSRHQWRGDLLLTFDSISVVEGGDRHHEFSFWGTPHLYDLPDGLFATPVSRDQLRVISFLTTLHWHSKSKAILPPGRNEAFGQAVSWAIRERELSCIKVLLALWVNIRRAGNDKMCDVVRHVREGLATGDWEVVEHLCCGFQLPFSTGDLLHNRPTGALASAFVK</sequence>
<evidence type="ECO:0000313" key="2">
    <source>
        <dbReference type="Proteomes" id="UP000038010"/>
    </source>
</evidence>
<dbReference type="VEuPathDB" id="FungiDB:AB675_4255"/>
<dbReference type="Proteomes" id="UP000038010">
    <property type="component" value="Unassembled WGS sequence"/>
</dbReference>
<name>A0A0N1NZL7_9EURO</name>
<dbReference type="RefSeq" id="XP_017998549.1">
    <property type="nucleotide sequence ID" value="XM_018144382.1"/>
</dbReference>
<dbReference type="GeneID" id="28736262"/>
<dbReference type="AlphaFoldDB" id="A0A0N1NZL7"/>
<dbReference type="EMBL" id="LFJN01000018">
    <property type="protein sequence ID" value="KPI38586.1"/>
    <property type="molecule type" value="Genomic_DNA"/>
</dbReference>
<evidence type="ECO:0000313" key="1">
    <source>
        <dbReference type="EMBL" id="KPI38586.1"/>
    </source>
</evidence>